<feature type="region of interest" description="Disordered" evidence="2">
    <location>
        <begin position="73"/>
        <end position="101"/>
    </location>
</feature>
<comment type="caution">
    <text evidence="4">The sequence shown here is derived from an EMBL/GenBank/DDBJ whole genome shotgun (WGS) entry which is preliminary data.</text>
</comment>
<dbReference type="PROSITE" id="PS01187">
    <property type="entry name" value="EGF_CA"/>
    <property type="match status" value="1"/>
</dbReference>
<dbReference type="EMBL" id="JBBHLL010000277">
    <property type="protein sequence ID" value="KAK7807273.1"/>
    <property type="molecule type" value="Genomic_DNA"/>
</dbReference>
<dbReference type="Pfam" id="PF07645">
    <property type="entry name" value="EGF_CA"/>
    <property type="match status" value="1"/>
</dbReference>
<dbReference type="AlphaFoldDB" id="A0AAW0HYV0"/>
<proteinExistence type="predicted"/>
<dbReference type="GO" id="GO:0005509">
    <property type="term" value="F:calcium ion binding"/>
    <property type="evidence" value="ECO:0007669"/>
    <property type="project" value="InterPro"/>
</dbReference>
<gene>
    <name evidence="4" type="ORF">U0070_016645</name>
</gene>
<name>A0AAW0HYV0_MYOGA</name>
<dbReference type="InterPro" id="IPR018097">
    <property type="entry name" value="EGF_Ca-bd_CS"/>
</dbReference>
<organism evidence="4 5">
    <name type="scientific">Myodes glareolus</name>
    <name type="common">Bank vole</name>
    <name type="synonym">Clethrionomys glareolus</name>
    <dbReference type="NCBI Taxonomy" id="447135"/>
    <lineage>
        <taxon>Eukaryota</taxon>
        <taxon>Metazoa</taxon>
        <taxon>Chordata</taxon>
        <taxon>Craniata</taxon>
        <taxon>Vertebrata</taxon>
        <taxon>Euteleostomi</taxon>
        <taxon>Mammalia</taxon>
        <taxon>Eutheria</taxon>
        <taxon>Euarchontoglires</taxon>
        <taxon>Glires</taxon>
        <taxon>Rodentia</taxon>
        <taxon>Myomorpha</taxon>
        <taxon>Muroidea</taxon>
        <taxon>Cricetidae</taxon>
        <taxon>Arvicolinae</taxon>
        <taxon>Myodes</taxon>
    </lineage>
</organism>
<evidence type="ECO:0000313" key="4">
    <source>
        <dbReference type="EMBL" id="KAK7807273.1"/>
    </source>
</evidence>
<reference evidence="4 5" key="1">
    <citation type="journal article" date="2023" name="bioRxiv">
        <title>Conserved and derived expression patterns and positive selection on dental genes reveal complex evolutionary context of ever-growing rodent molars.</title>
        <authorList>
            <person name="Calamari Z.T."/>
            <person name="Song A."/>
            <person name="Cohen E."/>
            <person name="Akter M."/>
            <person name="Roy R.D."/>
            <person name="Hallikas O."/>
            <person name="Christensen M.M."/>
            <person name="Li P."/>
            <person name="Marangoni P."/>
            <person name="Jernvall J."/>
            <person name="Klein O.D."/>
        </authorList>
    </citation>
    <scope>NUCLEOTIDE SEQUENCE [LARGE SCALE GENOMIC DNA]</scope>
    <source>
        <strain evidence="4">V071</strain>
    </source>
</reference>
<evidence type="ECO:0000256" key="1">
    <source>
        <dbReference type="ARBA" id="ARBA00023157"/>
    </source>
</evidence>
<feature type="domain" description="NOTCH1 EGF-like calcium-binding" evidence="3">
    <location>
        <begin position="151"/>
        <end position="178"/>
    </location>
</feature>
<dbReference type="Gene3D" id="2.10.25.10">
    <property type="entry name" value="Laminin"/>
    <property type="match status" value="1"/>
</dbReference>
<evidence type="ECO:0000259" key="3">
    <source>
        <dbReference type="Pfam" id="PF07645"/>
    </source>
</evidence>
<keyword evidence="5" id="KW-1185">Reference proteome</keyword>
<protein>
    <recommendedName>
        <fullName evidence="3">NOTCH1 EGF-like calcium-binding domain-containing protein</fullName>
    </recommendedName>
</protein>
<dbReference type="Proteomes" id="UP001488838">
    <property type="component" value="Unassembled WGS sequence"/>
</dbReference>
<dbReference type="InterPro" id="IPR049883">
    <property type="entry name" value="NOTCH1_EGF-like"/>
</dbReference>
<keyword evidence="1" id="KW-1015">Disulfide bond</keyword>
<accession>A0AAW0HYV0</accession>
<evidence type="ECO:0000313" key="5">
    <source>
        <dbReference type="Proteomes" id="UP001488838"/>
    </source>
</evidence>
<sequence>MRMIFDITSQIFVNLETEGPTAEDSWTPPDPNAEGRAFPRAAAWAGRLRLPLSLLRPPSPYFSSLSPPPVAAAAARPRHFRPTGLPSPAHSFTARAGERRGHPQKVTMLQTLFLTLLTLLMVKSQDTEETITYTQCTDGYEWDPVRQQCKDIDECDIVPDACKGGMKCVNHYGGYLCLPKTAQIIVNNEQPQQETPAAEVPSGAATGSVAASSMATSGVMPGGGVIASATAVAGPEVQTGRNNFVIRRNPADPQRMASNPSHRIQCAAGYEQSEHNVCQGEHDLY</sequence>
<dbReference type="CDD" id="cd00054">
    <property type="entry name" value="EGF_CA"/>
    <property type="match status" value="1"/>
</dbReference>
<evidence type="ECO:0000256" key="2">
    <source>
        <dbReference type="SAM" id="MobiDB-lite"/>
    </source>
</evidence>